<feature type="transmembrane region" description="Helical" evidence="1">
    <location>
        <begin position="71"/>
        <end position="88"/>
    </location>
</feature>
<keyword evidence="1" id="KW-0812">Transmembrane</keyword>
<keyword evidence="1" id="KW-1133">Transmembrane helix</keyword>
<keyword evidence="1" id="KW-0472">Membrane</keyword>
<evidence type="ECO:0000256" key="1">
    <source>
        <dbReference type="SAM" id="Phobius"/>
    </source>
</evidence>
<evidence type="ECO:0000313" key="3">
    <source>
        <dbReference type="Proteomes" id="UP001201549"/>
    </source>
</evidence>
<dbReference type="Proteomes" id="UP001201549">
    <property type="component" value="Unassembled WGS sequence"/>
</dbReference>
<dbReference type="EMBL" id="JAKOGG010000014">
    <property type="protein sequence ID" value="MCS4557918.1"/>
    <property type="molecule type" value="Genomic_DNA"/>
</dbReference>
<organism evidence="2 3">
    <name type="scientific">Shewanella electrica</name>
    <dbReference type="NCBI Taxonomy" id="515560"/>
    <lineage>
        <taxon>Bacteria</taxon>
        <taxon>Pseudomonadati</taxon>
        <taxon>Pseudomonadota</taxon>
        <taxon>Gammaproteobacteria</taxon>
        <taxon>Alteromonadales</taxon>
        <taxon>Shewanellaceae</taxon>
        <taxon>Shewanella</taxon>
    </lineage>
</organism>
<dbReference type="RefSeq" id="WP_238897377.1">
    <property type="nucleotide sequence ID" value="NZ_JAKOGG010000014.1"/>
</dbReference>
<keyword evidence="3" id="KW-1185">Reference proteome</keyword>
<reference evidence="2 3" key="1">
    <citation type="submission" date="2022-02" db="EMBL/GenBank/DDBJ databases">
        <authorList>
            <person name="Zhuang L."/>
        </authorList>
    </citation>
    <scope>NUCLEOTIDE SEQUENCE [LARGE SCALE GENOMIC DNA]</scope>
    <source>
        <strain evidence="2 3">C32</strain>
    </source>
</reference>
<feature type="transmembrane region" description="Helical" evidence="1">
    <location>
        <begin position="94"/>
        <end position="110"/>
    </location>
</feature>
<reference evidence="3" key="2">
    <citation type="submission" date="2023-07" db="EMBL/GenBank/DDBJ databases">
        <title>Shewanella mangrovi sp. nov., an acetaldehyde- degrading bacterium isolated from mangrove sediment.</title>
        <authorList>
            <person name="Liu Y."/>
        </authorList>
    </citation>
    <scope>NUCLEOTIDE SEQUENCE [LARGE SCALE GENOMIC DNA]</scope>
    <source>
        <strain evidence="3">C32</strain>
    </source>
</reference>
<name>A0ABT2FNT8_9GAMM</name>
<accession>A0ABT2FNT8</accession>
<sequence>MNASPVNLFNAESHYRRLKKSYQALTPEEQEFVKSQQLDASHSTTYWQKFFQRLIVLDVVGSDLRRIYRHLRFWSLILFVVSLFVFFGSRYSPIIWGLLAVFLFSCYRFGSCNRKDVDNNIRTGLVKVFQVLALETRYIKLKLDVRPLEKRAVTAKEQDGKNTKLEFYQVPLVQLSAKLKDGNTLNVRVHDVICKRERKQISRSGKRKTKVKYKGRRLIRVDLGLNPQRYVRRDGKLAPGCKIVTLDGEQKVVAQFKLKFEGQFKYLDAENILKTVAKAYQQTKVVNRGKAA</sequence>
<protein>
    <submittedName>
        <fullName evidence="2">Uncharacterized protein</fullName>
    </submittedName>
</protein>
<gene>
    <name evidence="2" type="ORF">L9G74_15845</name>
</gene>
<comment type="caution">
    <text evidence="2">The sequence shown here is derived from an EMBL/GenBank/DDBJ whole genome shotgun (WGS) entry which is preliminary data.</text>
</comment>
<evidence type="ECO:0000313" key="2">
    <source>
        <dbReference type="EMBL" id="MCS4557918.1"/>
    </source>
</evidence>
<proteinExistence type="predicted"/>